<dbReference type="AlphaFoldDB" id="A0ABD2PN57"/>
<name>A0ABD2PN57_9PLAT</name>
<proteinExistence type="predicted"/>
<protein>
    <submittedName>
        <fullName evidence="2">NACHT domain- and WD repeat-containing protein 1</fullName>
    </submittedName>
</protein>
<dbReference type="EMBL" id="JBJKFK010004823">
    <property type="protein sequence ID" value="KAL3308709.1"/>
    <property type="molecule type" value="Genomic_DNA"/>
</dbReference>
<gene>
    <name evidence="2" type="primary">NWD1_3</name>
    <name evidence="2" type="ORF">Ciccas_012755</name>
</gene>
<reference evidence="2 3" key="1">
    <citation type="submission" date="2024-11" db="EMBL/GenBank/DDBJ databases">
        <title>Adaptive evolution of stress response genes in parasites aligns with host niche diversity.</title>
        <authorList>
            <person name="Hahn C."/>
            <person name="Resl P."/>
        </authorList>
    </citation>
    <scope>NUCLEOTIDE SEQUENCE [LARGE SCALE GENOMIC DNA]</scope>
    <source>
        <strain evidence="2">EGGRZ-B1_66</strain>
        <tissue evidence="2">Body</tissue>
    </source>
</reference>
<dbReference type="Proteomes" id="UP001626550">
    <property type="component" value="Unassembled WGS sequence"/>
</dbReference>
<evidence type="ECO:0000313" key="2">
    <source>
        <dbReference type="EMBL" id="KAL3308709.1"/>
    </source>
</evidence>
<accession>A0ABD2PN57</accession>
<feature type="non-terminal residue" evidence="2">
    <location>
        <position position="1"/>
    </location>
</feature>
<keyword evidence="3" id="KW-1185">Reference proteome</keyword>
<feature type="region of interest" description="Disordered" evidence="1">
    <location>
        <begin position="220"/>
        <end position="240"/>
    </location>
</feature>
<feature type="non-terminal residue" evidence="2">
    <location>
        <position position="375"/>
    </location>
</feature>
<evidence type="ECO:0000256" key="1">
    <source>
        <dbReference type="SAM" id="MobiDB-lite"/>
    </source>
</evidence>
<organism evidence="2 3">
    <name type="scientific">Cichlidogyrus casuarinus</name>
    <dbReference type="NCBI Taxonomy" id="1844966"/>
    <lineage>
        <taxon>Eukaryota</taxon>
        <taxon>Metazoa</taxon>
        <taxon>Spiralia</taxon>
        <taxon>Lophotrochozoa</taxon>
        <taxon>Platyhelminthes</taxon>
        <taxon>Monogenea</taxon>
        <taxon>Monopisthocotylea</taxon>
        <taxon>Dactylogyridea</taxon>
        <taxon>Ancyrocephalidae</taxon>
        <taxon>Cichlidogyrus</taxon>
    </lineage>
</organism>
<sequence>WQDEIEAPIPELVNLCNAIRISALSLSNDSSSLALDIIGRLTKTPTYLAIKEKEQQHSVEEFLESQQRKMELQSRQFLMKIKTVLRNHAKTELDRLVREAKLVGSRHCAFQPRTLCFDSGSGAVYTTFDIGMSIAVLMDNGLLFSALLDSNTQKWYDLEGNLVKKCNVPGMHFVLLKSLVSKVRTPSPTSIFVTSTKYLQETKTKDDELSELAIAEQLERDKNKNASDDEEAADTSANNREKLMDVTSREMNVIEMDLFVGRTSFLKKLDQEWSRAFVCSDVEFADANWLLSQRNNGEISFGHWPSSQLIIGALPTRKYCTQLLAEGGFLHFTHSRTKNAFMLDVNHMVWSAIPFKDEQFALAVRPLKGDDSARF</sequence>
<evidence type="ECO:0000313" key="3">
    <source>
        <dbReference type="Proteomes" id="UP001626550"/>
    </source>
</evidence>
<comment type="caution">
    <text evidence="2">The sequence shown here is derived from an EMBL/GenBank/DDBJ whole genome shotgun (WGS) entry which is preliminary data.</text>
</comment>